<proteinExistence type="predicted"/>
<name>A0ABW2E752_9ACTN</name>
<gene>
    <name evidence="1" type="ORF">ACFQMH_23065</name>
</gene>
<keyword evidence="2" id="KW-1185">Reference proteome</keyword>
<dbReference type="Proteomes" id="UP001596409">
    <property type="component" value="Unassembled WGS sequence"/>
</dbReference>
<comment type="caution">
    <text evidence="1">The sequence shown here is derived from an EMBL/GenBank/DDBJ whole genome shotgun (WGS) entry which is preliminary data.</text>
</comment>
<organism evidence="1 2">
    <name type="scientific">Streptomyces viridiviolaceus</name>
    <dbReference type="NCBI Taxonomy" id="68282"/>
    <lineage>
        <taxon>Bacteria</taxon>
        <taxon>Bacillati</taxon>
        <taxon>Actinomycetota</taxon>
        <taxon>Actinomycetes</taxon>
        <taxon>Kitasatosporales</taxon>
        <taxon>Streptomycetaceae</taxon>
        <taxon>Streptomyces</taxon>
    </lineage>
</organism>
<accession>A0ABW2E752</accession>
<reference evidence="2" key="1">
    <citation type="journal article" date="2019" name="Int. J. Syst. Evol. Microbiol.">
        <title>The Global Catalogue of Microorganisms (GCM) 10K type strain sequencing project: providing services to taxonomists for standard genome sequencing and annotation.</title>
        <authorList>
            <consortium name="The Broad Institute Genomics Platform"/>
            <consortium name="The Broad Institute Genome Sequencing Center for Infectious Disease"/>
            <person name="Wu L."/>
            <person name="Ma J."/>
        </authorList>
    </citation>
    <scope>NUCLEOTIDE SEQUENCE [LARGE SCALE GENOMIC DNA]</scope>
    <source>
        <strain evidence="2">JCM 4855</strain>
    </source>
</reference>
<dbReference type="EMBL" id="JBHSYM010000049">
    <property type="protein sequence ID" value="MFC7014540.1"/>
    <property type="molecule type" value="Genomic_DNA"/>
</dbReference>
<sequence>MHPVPVDDAPAATVYVARPAHPTHPRTEEFLAEVREAVSA</sequence>
<evidence type="ECO:0008006" key="3">
    <source>
        <dbReference type="Google" id="ProtNLM"/>
    </source>
</evidence>
<dbReference type="RefSeq" id="WP_268254942.1">
    <property type="nucleotide sequence ID" value="NZ_BMWA01000018.1"/>
</dbReference>
<evidence type="ECO:0000313" key="2">
    <source>
        <dbReference type="Proteomes" id="UP001596409"/>
    </source>
</evidence>
<evidence type="ECO:0000313" key="1">
    <source>
        <dbReference type="EMBL" id="MFC7014540.1"/>
    </source>
</evidence>
<protein>
    <recommendedName>
        <fullName evidence="3">LysR family transcriptional regulator</fullName>
    </recommendedName>
</protein>